<dbReference type="Proteomes" id="UP000574390">
    <property type="component" value="Unassembled WGS sequence"/>
</dbReference>
<accession>A0A7J6RG68</accession>
<name>A0A7J6RG68_PEROL</name>
<dbReference type="PANTHER" id="PTHR16275:SF8">
    <property type="entry name" value="COILED-COIL DOMAIN-CONTAINING PROTEIN 40"/>
    <property type="match status" value="1"/>
</dbReference>
<dbReference type="AlphaFoldDB" id="A0A7J6RG68"/>
<evidence type="ECO:0000313" key="4">
    <source>
        <dbReference type="Proteomes" id="UP000553632"/>
    </source>
</evidence>
<feature type="coiled-coil region" evidence="1">
    <location>
        <begin position="147"/>
        <end position="174"/>
    </location>
</feature>
<dbReference type="EMBL" id="JABANO010025953">
    <property type="protein sequence ID" value="KAF4719382.1"/>
    <property type="molecule type" value="Genomic_DNA"/>
</dbReference>
<feature type="non-terminal residue" evidence="2">
    <location>
        <position position="1"/>
    </location>
</feature>
<feature type="non-terminal residue" evidence="2">
    <location>
        <position position="194"/>
    </location>
</feature>
<dbReference type="Proteomes" id="UP000553632">
    <property type="component" value="Unassembled WGS sequence"/>
</dbReference>
<dbReference type="GO" id="GO:0035082">
    <property type="term" value="P:axoneme assembly"/>
    <property type="evidence" value="ECO:0007669"/>
    <property type="project" value="InterPro"/>
</dbReference>
<dbReference type="GO" id="GO:0005737">
    <property type="term" value="C:cytoplasm"/>
    <property type="evidence" value="ECO:0007669"/>
    <property type="project" value="TreeGrafter"/>
</dbReference>
<organism evidence="2 4">
    <name type="scientific">Perkinsus olseni</name>
    <name type="common">Perkinsus atlanticus</name>
    <dbReference type="NCBI Taxonomy" id="32597"/>
    <lineage>
        <taxon>Eukaryota</taxon>
        <taxon>Sar</taxon>
        <taxon>Alveolata</taxon>
        <taxon>Perkinsozoa</taxon>
        <taxon>Perkinsea</taxon>
        <taxon>Perkinsida</taxon>
        <taxon>Perkinsidae</taxon>
        <taxon>Perkinsus</taxon>
    </lineage>
</organism>
<feature type="coiled-coil region" evidence="1">
    <location>
        <begin position="3"/>
        <end position="30"/>
    </location>
</feature>
<proteinExistence type="predicted"/>
<protein>
    <submittedName>
        <fullName evidence="2">Uncharacterized protein</fullName>
    </submittedName>
</protein>
<evidence type="ECO:0000313" key="5">
    <source>
        <dbReference type="Proteomes" id="UP000574390"/>
    </source>
</evidence>
<evidence type="ECO:0000313" key="3">
    <source>
        <dbReference type="EMBL" id="KAF4727781.1"/>
    </source>
</evidence>
<comment type="caution">
    <text evidence="2">The sequence shown here is derived from an EMBL/GenBank/DDBJ whole genome shotgun (WGS) entry which is preliminary data.</text>
</comment>
<sequence>AHNNALADRAQELEGQLTQAEDLCRRYDEEVIRRMRQIDKRQLMVERLNKEYDDKRSGLAGMAAEEAEALGPLEAKIRGIRNEIDECRKKSEVMQKKWILSQSELMSMNDDEEQMRQRNDILYTKIIILDEKLRRLMSAIEQRVKDNKLCNREIRQLREDMLRINKRIGEYREKEGRVGSELKDIESRMVTRLS</sequence>
<evidence type="ECO:0000256" key="1">
    <source>
        <dbReference type="SAM" id="Coils"/>
    </source>
</evidence>
<keyword evidence="4" id="KW-1185">Reference proteome</keyword>
<dbReference type="InterPro" id="IPR037386">
    <property type="entry name" value="CCDC40"/>
</dbReference>
<evidence type="ECO:0000313" key="2">
    <source>
        <dbReference type="EMBL" id="KAF4719382.1"/>
    </source>
</evidence>
<keyword evidence="1" id="KW-0175">Coiled coil</keyword>
<gene>
    <name evidence="3" type="ORF">FOZ62_015893</name>
    <name evidence="2" type="ORF">FOZ63_017419</name>
</gene>
<dbReference type="EMBL" id="JABANM010017432">
    <property type="protein sequence ID" value="KAF4727781.1"/>
    <property type="molecule type" value="Genomic_DNA"/>
</dbReference>
<dbReference type="OMA" id="RNEIDEC"/>
<dbReference type="PANTHER" id="PTHR16275">
    <property type="entry name" value="COILED-COIL DOMAIN-CONTAINING PROTEIN 40"/>
    <property type="match status" value="1"/>
</dbReference>
<reference evidence="4 5" key="1">
    <citation type="submission" date="2020-04" db="EMBL/GenBank/DDBJ databases">
        <title>Perkinsus olseni comparative genomics.</title>
        <authorList>
            <person name="Bogema D.R."/>
        </authorList>
    </citation>
    <scope>NUCLEOTIDE SEQUENCE [LARGE SCALE GENOMIC DNA]</scope>
    <source>
        <strain evidence="3">ATCC PRA-205</strain>
        <strain evidence="2 4">ATCC PRA-207</strain>
    </source>
</reference>